<evidence type="ECO:0000256" key="1">
    <source>
        <dbReference type="ARBA" id="ARBA00001231"/>
    </source>
</evidence>
<dbReference type="AlphaFoldDB" id="A0A290YZD0"/>
<dbReference type="PRINTS" id="PR00133">
    <property type="entry name" value="GLHYDRLASE3"/>
</dbReference>
<dbReference type="EC" id="3.2.1.52" evidence="3"/>
<dbReference type="PANTHER" id="PTHR30480:SF13">
    <property type="entry name" value="BETA-HEXOSAMINIDASE"/>
    <property type="match status" value="1"/>
</dbReference>
<evidence type="ECO:0000256" key="5">
    <source>
        <dbReference type="ARBA" id="ARBA00023295"/>
    </source>
</evidence>
<comment type="catalytic activity">
    <reaction evidence="1">
        <text>Hydrolysis of terminal non-reducing N-acetyl-D-hexosamine residues in N-acetyl-beta-D-hexosaminides.</text>
        <dbReference type="EC" id="3.2.1.52"/>
    </reaction>
</comment>
<dbReference type="InterPro" id="IPR036881">
    <property type="entry name" value="Glyco_hydro_3_C_sf"/>
</dbReference>
<dbReference type="FunFam" id="3.20.20.300:FF:000014">
    <property type="entry name" value="Beta-hexosaminidase, lipoprotein"/>
    <property type="match status" value="1"/>
</dbReference>
<feature type="signal peptide" evidence="7">
    <location>
        <begin position="1"/>
        <end position="26"/>
    </location>
</feature>
<dbReference type="Proteomes" id="UP000218505">
    <property type="component" value="Chromosome"/>
</dbReference>
<evidence type="ECO:0000256" key="3">
    <source>
        <dbReference type="ARBA" id="ARBA00012663"/>
    </source>
</evidence>
<dbReference type="Gene3D" id="3.40.50.1700">
    <property type="entry name" value="Glycoside hydrolase family 3 C-terminal domain"/>
    <property type="match status" value="1"/>
</dbReference>
<dbReference type="PANTHER" id="PTHR30480">
    <property type="entry name" value="BETA-HEXOSAMINIDASE-RELATED"/>
    <property type="match status" value="1"/>
</dbReference>
<feature type="domain" description="Glycoside hydrolase family 3 C-terminal" evidence="9">
    <location>
        <begin position="456"/>
        <end position="571"/>
    </location>
</feature>
<feature type="chain" id="PRO_5012493777" description="beta-N-acetylhexosaminidase" evidence="7">
    <location>
        <begin position="27"/>
        <end position="580"/>
    </location>
</feature>
<dbReference type="InterPro" id="IPR036962">
    <property type="entry name" value="Glyco_hydro_3_N_sf"/>
</dbReference>
<keyword evidence="4 6" id="KW-0378">Hydrolase</keyword>
<dbReference type="SUPFAM" id="SSF51445">
    <property type="entry name" value="(Trans)glycosidases"/>
    <property type="match status" value="1"/>
</dbReference>
<dbReference type="GO" id="GO:0009254">
    <property type="term" value="P:peptidoglycan turnover"/>
    <property type="evidence" value="ECO:0007669"/>
    <property type="project" value="TreeGrafter"/>
</dbReference>
<dbReference type="EMBL" id="CP023445">
    <property type="protein sequence ID" value="ATE52089.1"/>
    <property type="molecule type" value="Genomic_DNA"/>
</dbReference>
<evidence type="ECO:0000256" key="7">
    <source>
        <dbReference type="SAM" id="SignalP"/>
    </source>
</evidence>
<proteinExistence type="inferred from homology"/>
<sequence>MHRLSRTLLTAAVVASSTAALPSAHAARPEPPAPQSVTSLVRGMSLEEKVGQLFVTYVHGQSADEVHPGNLRDFGVDTPAQVVARYRPGGVIYFNNSSYDNIDTPAQIAALSNGLQQASRVPLTISTDQEMGIVTRIGPPLTQFPGSMALGAGRDERAAERAASVTARELRALGITQNFAPDADVNSNPANPVIGVRSFSSDPDLAATMVAAQVRGYQQRHLSRSAVSAAAKHFPGHGDTADDSHTSLPTVDRTVEQWREVDAKPFRAAIAAGVDSIMTAHIRMPAIDPSGEPATLSKPVVTGLLREELGYDGVVITDSLAMAGVRQLHTDAEIPVLALKAGVDQLLMPVKLGEAIDAVVAAVRAGELSERRIDQSVLRVLRMKFLRGALPVLPVPPNPVVGTPDRLAQAQEVADRAVTVVRDDAGVVRAGRLPGSVLVTGWGEATTAALAERLRARGATTQVVVTGSAPNEQQIAGAVSSAGGVGAVVVLTNALSRQPAQRALVDRLVASGKPVVAVAVQNPYDVGHSNAQAWLATYSYGAVAMESVARVLSGEVRPGGRLPVDVPEPVAYPLGHGLSW</sequence>
<evidence type="ECO:0000313" key="10">
    <source>
        <dbReference type="EMBL" id="ATE52089.1"/>
    </source>
</evidence>
<dbReference type="InterPro" id="IPR019800">
    <property type="entry name" value="Glyco_hydro_3_AS"/>
</dbReference>
<evidence type="ECO:0000256" key="4">
    <source>
        <dbReference type="ARBA" id="ARBA00022801"/>
    </source>
</evidence>
<name>A0A290YZD0_9PSEU</name>
<dbReference type="Pfam" id="PF00933">
    <property type="entry name" value="Glyco_hydro_3"/>
    <property type="match status" value="1"/>
</dbReference>
<keyword evidence="7" id="KW-0732">Signal</keyword>
<dbReference type="RefSeq" id="WP_096491123.1">
    <property type="nucleotide sequence ID" value="NZ_CP023445.1"/>
</dbReference>
<dbReference type="InterPro" id="IPR050226">
    <property type="entry name" value="NagZ_Beta-hexosaminidase"/>
</dbReference>
<evidence type="ECO:0000256" key="2">
    <source>
        <dbReference type="ARBA" id="ARBA00005336"/>
    </source>
</evidence>
<protein>
    <recommendedName>
        <fullName evidence="3">beta-N-acetylhexosaminidase</fullName>
        <ecNumber evidence="3">3.2.1.52</ecNumber>
    </recommendedName>
</protein>
<feature type="domain" description="Glycoside hydrolase family 3 N-terminal" evidence="8">
    <location>
        <begin position="46"/>
        <end position="382"/>
    </location>
</feature>
<reference evidence="10" key="1">
    <citation type="submission" date="2017-09" db="EMBL/GenBank/DDBJ databases">
        <title>Complete Genome Sequence of ansamitocin-producing Bacterium Actinosynnema pretiosum X47.</title>
        <authorList>
            <person name="Cao G."/>
            <person name="Zong G."/>
            <person name="Zhong C."/>
            <person name="Fu J."/>
        </authorList>
    </citation>
    <scope>NUCLEOTIDE SEQUENCE [LARGE SCALE GENOMIC DNA]</scope>
    <source>
        <strain evidence="10">X47</strain>
    </source>
</reference>
<keyword evidence="5 6" id="KW-0326">Glycosidase</keyword>
<keyword evidence="11" id="KW-1185">Reference proteome</keyword>
<dbReference type="GO" id="GO:0005975">
    <property type="term" value="P:carbohydrate metabolic process"/>
    <property type="evidence" value="ECO:0007669"/>
    <property type="project" value="InterPro"/>
</dbReference>
<dbReference type="PROSITE" id="PS00775">
    <property type="entry name" value="GLYCOSYL_HYDROL_F3"/>
    <property type="match status" value="1"/>
</dbReference>
<gene>
    <name evidence="10" type="ORF">CNX65_01290</name>
</gene>
<dbReference type="Gene3D" id="3.20.20.300">
    <property type="entry name" value="Glycoside hydrolase, family 3, N-terminal domain"/>
    <property type="match status" value="1"/>
</dbReference>
<dbReference type="Pfam" id="PF01915">
    <property type="entry name" value="Glyco_hydro_3_C"/>
    <property type="match status" value="1"/>
</dbReference>
<evidence type="ECO:0000313" key="11">
    <source>
        <dbReference type="Proteomes" id="UP000218505"/>
    </source>
</evidence>
<evidence type="ECO:0000256" key="6">
    <source>
        <dbReference type="RuleBase" id="RU361161"/>
    </source>
</evidence>
<evidence type="ECO:0000259" key="9">
    <source>
        <dbReference type="Pfam" id="PF01915"/>
    </source>
</evidence>
<dbReference type="InterPro" id="IPR002772">
    <property type="entry name" value="Glyco_hydro_3_C"/>
</dbReference>
<accession>A0A290YZD0</accession>
<dbReference type="InterPro" id="IPR001764">
    <property type="entry name" value="Glyco_hydro_3_N"/>
</dbReference>
<evidence type="ECO:0000259" key="8">
    <source>
        <dbReference type="Pfam" id="PF00933"/>
    </source>
</evidence>
<dbReference type="InterPro" id="IPR017853">
    <property type="entry name" value="GH"/>
</dbReference>
<dbReference type="SUPFAM" id="SSF52279">
    <property type="entry name" value="Beta-D-glucan exohydrolase, C-terminal domain"/>
    <property type="match status" value="1"/>
</dbReference>
<comment type="similarity">
    <text evidence="2 6">Belongs to the glycosyl hydrolase 3 family.</text>
</comment>
<dbReference type="KEGG" id="apre:CNX65_01290"/>
<dbReference type="GO" id="GO:0004563">
    <property type="term" value="F:beta-N-acetylhexosaminidase activity"/>
    <property type="evidence" value="ECO:0007669"/>
    <property type="project" value="UniProtKB-EC"/>
</dbReference>
<organism evidence="10 11">
    <name type="scientific">Actinosynnema pretiosum</name>
    <dbReference type="NCBI Taxonomy" id="42197"/>
    <lineage>
        <taxon>Bacteria</taxon>
        <taxon>Bacillati</taxon>
        <taxon>Actinomycetota</taxon>
        <taxon>Actinomycetes</taxon>
        <taxon>Pseudonocardiales</taxon>
        <taxon>Pseudonocardiaceae</taxon>
        <taxon>Actinosynnema</taxon>
    </lineage>
</organism>